<dbReference type="AlphaFoldDB" id="A0A6V7NZ58"/>
<protein>
    <recommendedName>
        <fullName evidence="3">DUF4283 domain-containing protein</fullName>
    </recommendedName>
</protein>
<reference evidence="2" key="1">
    <citation type="submission" date="2020-07" db="EMBL/GenBank/DDBJ databases">
        <authorList>
            <person name="Lin J."/>
        </authorList>
    </citation>
    <scope>NUCLEOTIDE SEQUENCE</scope>
</reference>
<evidence type="ECO:0008006" key="3">
    <source>
        <dbReference type="Google" id="ProtNLM"/>
    </source>
</evidence>
<evidence type="ECO:0000313" key="2">
    <source>
        <dbReference type="EMBL" id="CAD1823686.1"/>
    </source>
</evidence>
<organism evidence="2">
    <name type="scientific">Ananas comosus var. bracteatus</name>
    <name type="common">red pineapple</name>
    <dbReference type="NCBI Taxonomy" id="296719"/>
    <lineage>
        <taxon>Eukaryota</taxon>
        <taxon>Viridiplantae</taxon>
        <taxon>Streptophyta</taxon>
        <taxon>Embryophyta</taxon>
        <taxon>Tracheophyta</taxon>
        <taxon>Spermatophyta</taxon>
        <taxon>Magnoliopsida</taxon>
        <taxon>Liliopsida</taxon>
        <taxon>Poales</taxon>
        <taxon>Bromeliaceae</taxon>
        <taxon>Bromelioideae</taxon>
        <taxon>Ananas</taxon>
    </lineage>
</organism>
<proteinExistence type="predicted"/>
<name>A0A6V7NZ58_ANACO</name>
<evidence type="ECO:0000256" key="1">
    <source>
        <dbReference type="SAM" id="MobiDB-lite"/>
    </source>
</evidence>
<feature type="region of interest" description="Disordered" evidence="1">
    <location>
        <begin position="110"/>
        <end position="140"/>
    </location>
</feature>
<sequence>MFSPPKNLGHFPQKTIDNRLASRFGGFPSDFHVAKYSERDFVIFLLEWVPCDQLIRREILSLDDLKLQCFPWDPYFGAPRALLTYNVWIRLAEGCSLPRLLSSSEAILPPPEKLCPPPPDDSPRRKLFPPSVDSSSQYEEEKPRFRPAIVRKRGVTDWNLKFTEADVALNVISDVEGERSVIEAGGAPRFGIFLETFRFSSVSPTPQIMIDSPKSLLWISQPNRKAKNVYLFYFFSWVNRGCIYLEICSSSSSPRLGTHFLK</sequence>
<accession>A0A6V7NZ58</accession>
<dbReference type="EMBL" id="LR862143">
    <property type="protein sequence ID" value="CAD1823686.1"/>
    <property type="molecule type" value="Genomic_DNA"/>
</dbReference>
<gene>
    <name evidence="2" type="ORF">CB5_LOCUS6897</name>
</gene>
<feature type="compositionally biased region" description="Pro residues" evidence="1">
    <location>
        <begin position="110"/>
        <end position="120"/>
    </location>
</feature>